<organism evidence="3 4">
    <name type="scientific">Pseudosporangium ferrugineum</name>
    <dbReference type="NCBI Taxonomy" id="439699"/>
    <lineage>
        <taxon>Bacteria</taxon>
        <taxon>Bacillati</taxon>
        <taxon>Actinomycetota</taxon>
        <taxon>Actinomycetes</taxon>
        <taxon>Micromonosporales</taxon>
        <taxon>Micromonosporaceae</taxon>
        <taxon>Pseudosporangium</taxon>
    </lineage>
</organism>
<dbReference type="InterPro" id="IPR002539">
    <property type="entry name" value="MaoC-like_dom"/>
</dbReference>
<dbReference type="SUPFAM" id="SSF54637">
    <property type="entry name" value="Thioesterase/thiol ester dehydrase-isomerase"/>
    <property type="match status" value="1"/>
</dbReference>
<reference evidence="3 4" key="1">
    <citation type="submission" date="2018-03" db="EMBL/GenBank/DDBJ databases">
        <title>Genomic Encyclopedia of Archaeal and Bacterial Type Strains, Phase II (KMG-II): from individual species to whole genera.</title>
        <authorList>
            <person name="Goeker M."/>
        </authorList>
    </citation>
    <scope>NUCLEOTIDE SEQUENCE [LARGE SCALE GENOMIC DNA]</scope>
    <source>
        <strain evidence="3 4">DSM 45348</strain>
    </source>
</reference>
<accession>A0A2T0SBX6</accession>
<comment type="caution">
    <text evidence="3">The sequence shown here is derived from an EMBL/GenBank/DDBJ whole genome shotgun (WGS) entry which is preliminary data.</text>
</comment>
<evidence type="ECO:0000313" key="4">
    <source>
        <dbReference type="Proteomes" id="UP000239209"/>
    </source>
</evidence>
<protein>
    <submittedName>
        <fullName evidence="3">Acyl dehydratase</fullName>
    </submittedName>
</protein>
<dbReference type="AlphaFoldDB" id="A0A2T0SBX6"/>
<evidence type="ECO:0000313" key="3">
    <source>
        <dbReference type="EMBL" id="PRY30823.1"/>
    </source>
</evidence>
<keyword evidence="4" id="KW-1185">Reference proteome</keyword>
<feature type="domain" description="MaoC-like" evidence="2">
    <location>
        <begin position="13"/>
        <end position="121"/>
    </location>
</feature>
<evidence type="ECO:0000256" key="1">
    <source>
        <dbReference type="ARBA" id="ARBA00005254"/>
    </source>
</evidence>
<dbReference type="Proteomes" id="UP000239209">
    <property type="component" value="Unassembled WGS sequence"/>
</dbReference>
<name>A0A2T0SBX6_9ACTN</name>
<gene>
    <name evidence="3" type="ORF">CLV70_104375</name>
</gene>
<comment type="similarity">
    <text evidence="1">Belongs to the enoyl-CoA hydratase/isomerase family.</text>
</comment>
<dbReference type="InterPro" id="IPR029069">
    <property type="entry name" value="HotDog_dom_sf"/>
</dbReference>
<dbReference type="RefSeq" id="WP_106126419.1">
    <property type="nucleotide sequence ID" value="NZ_PVZG01000004.1"/>
</dbReference>
<dbReference type="OrthoDB" id="9797938at2"/>
<dbReference type="EMBL" id="PVZG01000004">
    <property type="protein sequence ID" value="PRY30823.1"/>
    <property type="molecule type" value="Genomic_DNA"/>
</dbReference>
<evidence type="ECO:0000259" key="2">
    <source>
        <dbReference type="Pfam" id="PF01575"/>
    </source>
</evidence>
<dbReference type="Gene3D" id="3.10.129.10">
    <property type="entry name" value="Hotdog Thioesterase"/>
    <property type="match status" value="1"/>
</dbReference>
<dbReference type="Pfam" id="PF01575">
    <property type="entry name" value="MaoC_dehydratas"/>
    <property type="match status" value="1"/>
</dbReference>
<sequence length="157" mass="17153">MPDVVGAEDLVVGTVVDLGSYTVTRAEILAFAAHWDPQAIHLDDDYAAGHEFGEIIASGVHTLGVYQRLAVLGVYRRWPIIAGRAIRDVQLTYAVRAGATLRGEVEIAAVHLTDEARALVTTYGRLFVGDRPALRLTTDAYLRRRPRDDGRAGRGTE</sequence>
<proteinExistence type="inferred from homology"/>